<sequence>MSKQTVTIYGIKNCDTMKKARAWLDANGVSYSFHDYKVAGIDRARLETWARSVGWETLLNRAGTTFRKLPEADKAALDERKAIALMLDQPSMIKRPVLDVGRRLLVGFKPEQYEAAVR</sequence>
<dbReference type="InterPro" id="IPR006660">
    <property type="entry name" value="Arsenate_reductase-like"/>
</dbReference>
<evidence type="ECO:0000256" key="1">
    <source>
        <dbReference type="ARBA" id="ARBA00007198"/>
    </source>
</evidence>
<evidence type="ECO:0000256" key="2">
    <source>
        <dbReference type="PROSITE-ProRule" id="PRU01282"/>
    </source>
</evidence>
<dbReference type="PROSITE" id="PS51353">
    <property type="entry name" value="ARSC"/>
    <property type="match status" value="1"/>
</dbReference>
<accession>A0ABS7VMZ6</accession>
<gene>
    <name evidence="3" type="ORF">K9B37_11425</name>
</gene>
<comment type="similarity">
    <text evidence="1 2">Belongs to the ArsC family.</text>
</comment>
<evidence type="ECO:0000313" key="3">
    <source>
        <dbReference type="EMBL" id="MBZ6076886.1"/>
    </source>
</evidence>
<dbReference type="Proteomes" id="UP000704176">
    <property type="component" value="Unassembled WGS sequence"/>
</dbReference>
<dbReference type="NCBIfam" id="NF008107">
    <property type="entry name" value="PRK10853.1"/>
    <property type="match status" value="1"/>
</dbReference>
<dbReference type="Gene3D" id="3.40.30.10">
    <property type="entry name" value="Glutaredoxin"/>
    <property type="match status" value="1"/>
</dbReference>
<dbReference type="Pfam" id="PF03960">
    <property type="entry name" value="ArsC"/>
    <property type="match status" value="1"/>
</dbReference>
<dbReference type="CDD" id="cd03035">
    <property type="entry name" value="ArsC_Yffb"/>
    <property type="match status" value="1"/>
</dbReference>
<proteinExistence type="inferred from homology"/>
<dbReference type="PANTHER" id="PTHR30041">
    <property type="entry name" value="ARSENATE REDUCTASE"/>
    <property type="match status" value="1"/>
</dbReference>
<dbReference type="PANTHER" id="PTHR30041:SF8">
    <property type="entry name" value="PROTEIN YFFB"/>
    <property type="match status" value="1"/>
</dbReference>
<protein>
    <submittedName>
        <fullName evidence="3">ArsC family reductase</fullName>
    </submittedName>
</protein>
<name>A0ABS7VMZ6_9HYPH</name>
<evidence type="ECO:0000313" key="4">
    <source>
        <dbReference type="Proteomes" id="UP000704176"/>
    </source>
</evidence>
<dbReference type="RefSeq" id="WP_224313204.1">
    <property type="nucleotide sequence ID" value="NZ_JAIRBM010000007.1"/>
</dbReference>
<dbReference type="NCBIfam" id="TIGR01617">
    <property type="entry name" value="arsC_related"/>
    <property type="match status" value="1"/>
</dbReference>
<keyword evidence="4" id="KW-1185">Reference proteome</keyword>
<reference evidence="3 4" key="1">
    <citation type="submission" date="2021-09" db="EMBL/GenBank/DDBJ databases">
        <title>The complete genome sequence of a new microorganism.</title>
        <authorList>
            <person name="Zi Z."/>
        </authorList>
    </citation>
    <scope>NUCLEOTIDE SEQUENCE [LARGE SCALE GENOMIC DNA]</scope>
    <source>
        <strain evidence="3 4">WGZ8</strain>
    </source>
</reference>
<organism evidence="3 4">
    <name type="scientific">Microvirga puerhi</name>
    <dbReference type="NCBI Taxonomy" id="2876078"/>
    <lineage>
        <taxon>Bacteria</taxon>
        <taxon>Pseudomonadati</taxon>
        <taxon>Pseudomonadota</taxon>
        <taxon>Alphaproteobacteria</taxon>
        <taxon>Hyphomicrobiales</taxon>
        <taxon>Methylobacteriaceae</taxon>
        <taxon>Microvirga</taxon>
    </lineage>
</organism>
<dbReference type="InterPro" id="IPR006504">
    <property type="entry name" value="Tscrpt_reg_Spx/MgsR"/>
</dbReference>
<comment type="caution">
    <text evidence="3">The sequence shown here is derived from an EMBL/GenBank/DDBJ whole genome shotgun (WGS) entry which is preliminary data.</text>
</comment>
<dbReference type="SUPFAM" id="SSF52833">
    <property type="entry name" value="Thioredoxin-like"/>
    <property type="match status" value="1"/>
</dbReference>
<dbReference type="EMBL" id="JAIRBM010000007">
    <property type="protein sequence ID" value="MBZ6076886.1"/>
    <property type="molecule type" value="Genomic_DNA"/>
</dbReference>
<dbReference type="InterPro" id="IPR036249">
    <property type="entry name" value="Thioredoxin-like_sf"/>
</dbReference>